<evidence type="ECO:0000313" key="4">
    <source>
        <dbReference type="Proteomes" id="UP001231915"/>
    </source>
</evidence>
<evidence type="ECO:0000256" key="1">
    <source>
        <dbReference type="SAM" id="MobiDB-lite"/>
    </source>
</evidence>
<protein>
    <submittedName>
        <fullName evidence="3">Uncharacterized protein</fullName>
    </submittedName>
</protein>
<sequence length="106" mass="10862">MFWIINIVGVAIALYFVDLESNSVIQSVISPIVVATLFLTMIIKLFINSKAQSASYMSNSGNGSHSGSPFIYGSEKNKPSGDSDSSSNSSSPSSSFGDGGGGGGGE</sequence>
<dbReference type="RefSeq" id="WP_284137092.1">
    <property type="nucleotide sequence ID" value="NZ_JASJUT010000003.1"/>
</dbReference>
<keyword evidence="2" id="KW-0812">Transmembrane</keyword>
<reference evidence="3 4" key="1">
    <citation type="submission" date="2023-05" db="EMBL/GenBank/DDBJ databases">
        <title>Pseudoalteromonas ardens sp. nov., Pseudoalteromonas obscura sp. nov., and Pseudoalteromonas umbrosa sp. nov., isolated from the coral Montipora capitata.</title>
        <authorList>
            <person name="Thomas E.M."/>
            <person name="Smith E.M."/>
            <person name="Papke E."/>
            <person name="Shlafstein M.D."/>
            <person name="Oline D.K."/>
            <person name="Videau P."/>
            <person name="Saw J.H."/>
            <person name="Strangman W.K."/>
            <person name="Ushijima B."/>
        </authorList>
    </citation>
    <scope>NUCLEOTIDE SEQUENCE [LARGE SCALE GENOMIC DNA]</scope>
    <source>
        <strain evidence="3 4">P94</strain>
    </source>
</reference>
<gene>
    <name evidence="3" type="ORF">QNM18_10000</name>
</gene>
<proteinExistence type="predicted"/>
<feature type="compositionally biased region" description="Low complexity" evidence="1">
    <location>
        <begin position="82"/>
        <end position="96"/>
    </location>
</feature>
<dbReference type="Proteomes" id="UP001231915">
    <property type="component" value="Unassembled WGS sequence"/>
</dbReference>
<feature type="region of interest" description="Disordered" evidence="1">
    <location>
        <begin position="55"/>
        <end position="106"/>
    </location>
</feature>
<organism evidence="3 4">
    <name type="scientific">Pseudoalteromonas obscura</name>
    <dbReference type="NCBI Taxonomy" id="3048491"/>
    <lineage>
        <taxon>Bacteria</taxon>
        <taxon>Pseudomonadati</taxon>
        <taxon>Pseudomonadota</taxon>
        <taxon>Gammaproteobacteria</taxon>
        <taxon>Alteromonadales</taxon>
        <taxon>Pseudoalteromonadaceae</taxon>
        <taxon>Pseudoalteromonas</taxon>
    </lineage>
</organism>
<dbReference type="EMBL" id="JASJUT010000003">
    <property type="protein sequence ID" value="MDK2595376.1"/>
    <property type="molecule type" value="Genomic_DNA"/>
</dbReference>
<accession>A0ABT7EJY7</accession>
<feature type="compositionally biased region" description="Low complexity" evidence="1">
    <location>
        <begin position="58"/>
        <end position="68"/>
    </location>
</feature>
<name>A0ABT7EJY7_9GAMM</name>
<evidence type="ECO:0000256" key="2">
    <source>
        <dbReference type="SAM" id="Phobius"/>
    </source>
</evidence>
<keyword evidence="4" id="KW-1185">Reference proteome</keyword>
<keyword evidence="2" id="KW-1133">Transmembrane helix</keyword>
<keyword evidence="2" id="KW-0472">Membrane</keyword>
<evidence type="ECO:0000313" key="3">
    <source>
        <dbReference type="EMBL" id="MDK2595376.1"/>
    </source>
</evidence>
<feature type="compositionally biased region" description="Gly residues" evidence="1">
    <location>
        <begin position="97"/>
        <end position="106"/>
    </location>
</feature>
<comment type="caution">
    <text evidence="3">The sequence shown here is derived from an EMBL/GenBank/DDBJ whole genome shotgun (WGS) entry which is preliminary data.</text>
</comment>
<feature type="transmembrane region" description="Helical" evidence="2">
    <location>
        <begin position="24"/>
        <end position="47"/>
    </location>
</feature>